<accession>A0AAV9WXK2</accession>
<evidence type="ECO:0000256" key="1">
    <source>
        <dbReference type="SAM" id="MobiDB-lite"/>
    </source>
</evidence>
<evidence type="ECO:0008006" key="6">
    <source>
        <dbReference type="Google" id="ProtNLM"/>
    </source>
</evidence>
<reference evidence="4 5" key="1">
    <citation type="submission" date="2019-10" db="EMBL/GenBank/DDBJ databases">
        <authorList>
            <person name="Palmer J.M."/>
        </authorList>
    </citation>
    <scope>NUCLEOTIDE SEQUENCE [LARGE SCALE GENOMIC DNA]</scope>
    <source>
        <strain evidence="4 5">TWF694</strain>
    </source>
</reference>
<comment type="caution">
    <text evidence="4">The sequence shown here is derived from an EMBL/GenBank/DDBJ whole genome shotgun (WGS) entry which is preliminary data.</text>
</comment>
<gene>
    <name evidence="4" type="ORF">TWF694_004291</name>
</gene>
<keyword evidence="2" id="KW-1133">Transmembrane helix</keyword>
<evidence type="ECO:0000313" key="5">
    <source>
        <dbReference type="Proteomes" id="UP001365542"/>
    </source>
</evidence>
<sequence length="271" mass="27877">MSLSPLLLILLLCIFQTPHSLTQQIPQYESYVVGTLSNWQFLNNCVTCCYDFSGCGGVRILPDAIGCHLNSCICRKDAIATSATSFLRSCLSQQCNGNSIDISGGIGAYNDYCSIYTANSVAAANSKTSDTNAGGSSSGQDATPAPVVSTETVALKTTTEIQTSLVTVGKVTSFITQFSTVHDAQATGQSSGGGGSGPLNQSSKIALGVGLGIGIPILGLLGAIAVLLSRRNKEVDLPVPPPESTSGGGAKLGDEQNPTLTGGIYTETFPK</sequence>
<name>A0AAV9WXK2_9PEZI</name>
<proteinExistence type="predicted"/>
<keyword evidence="3" id="KW-0732">Signal</keyword>
<protein>
    <recommendedName>
        <fullName evidence="6">Extracellular membrane protein CFEM domain-containing protein</fullName>
    </recommendedName>
</protein>
<dbReference type="AlphaFoldDB" id="A0AAV9WXK2"/>
<feature type="region of interest" description="Disordered" evidence="1">
    <location>
        <begin position="237"/>
        <end position="271"/>
    </location>
</feature>
<dbReference type="EMBL" id="JAVHJO010000014">
    <property type="protein sequence ID" value="KAK6529073.1"/>
    <property type="molecule type" value="Genomic_DNA"/>
</dbReference>
<feature type="chain" id="PRO_5043799269" description="Extracellular membrane protein CFEM domain-containing protein" evidence="3">
    <location>
        <begin position="23"/>
        <end position="271"/>
    </location>
</feature>
<keyword evidence="2" id="KW-0472">Membrane</keyword>
<dbReference type="Proteomes" id="UP001365542">
    <property type="component" value="Unassembled WGS sequence"/>
</dbReference>
<feature type="signal peptide" evidence="3">
    <location>
        <begin position="1"/>
        <end position="22"/>
    </location>
</feature>
<keyword evidence="5" id="KW-1185">Reference proteome</keyword>
<evidence type="ECO:0000256" key="3">
    <source>
        <dbReference type="SAM" id="SignalP"/>
    </source>
</evidence>
<feature type="transmembrane region" description="Helical" evidence="2">
    <location>
        <begin position="205"/>
        <end position="228"/>
    </location>
</feature>
<evidence type="ECO:0000256" key="2">
    <source>
        <dbReference type="SAM" id="Phobius"/>
    </source>
</evidence>
<evidence type="ECO:0000313" key="4">
    <source>
        <dbReference type="EMBL" id="KAK6529073.1"/>
    </source>
</evidence>
<organism evidence="4 5">
    <name type="scientific">Orbilia ellipsospora</name>
    <dbReference type="NCBI Taxonomy" id="2528407"/>
    <lineage>
        <taxon>Eukaryota</taxon>
        <taxon>Fungi</taxon>
        <taxon>Dikarya</taxon>
        <taxon>Ascomycota</taxon>
        <taxon>Pezizomycotina</taxon>
        <taxon>Orbiliomycetes</taxon>
        <taxon>Orbiliales</taxon>
        <taxon>Orbiliaceae</taxon>
        <taxon>Orbilia</taxon>
    </lineage>
</organism>
<keyword evidence="2" id="KW-0812">Transmembrane</keyword>